<feature type="transmembrane region" description="Helical" evidence="2">
    <location>
        <begin position="12"/>
        <end position="34"/>
    </location>
</feature>
<evidence type="ECO:0000313" key="3">
    <source>
        <dbReference type="EMBL" id="GGJ04576.1"/>
    </source>
</evidence>
<evidence type="ECO:0008006" key="5">
    <source>
        <dbReference type="Google" id="ProtNLM"/>
    </source>
</evidence>
<comment type="caution">
    <text evidence="3">The sequence shown here is derived from an EMBL/GenBank/DDBJ whole genome shotgun (WGS) entry which is preliminary data.</text>
</comment>
<dbReference type="Pfam" id="PF20389">
    <property type="entry name" value="DUF6684"/>
    <property type="match status" value="1"/>
</dbReference>
<dbReference type="InterPro" id="IPR046506">
    <property type="entry name" value="DUF6684"/>
</dbReference>
<reference evidence="3" key="2">
    <citation type="submission" date="2020-09" db="EMBL/GenBank/DDBJ databases">
        <authorList>
            <person name="Sun Q."/>
            <person name="Ohkuma M."/>
        </authorList>
    </citation>
    <scope>NUCLEOTIDE SEQUENCE</scope>
    <source>
        <strain evidence="3">JCM 14359</strain>
    </source>
</reference>
<evidence type="ECO:0000256" key="2">
    <source>
        <dbReference type="SAM" id="Phobius"/>
    </source>
</evidence>
<gene>
    <name evidence="3" type="ORF">GCM10008995_13030</name>
</gene>
<organism evidence="3 4">
    <name type="scientific">Halobellus salinus</name>
    <dbReference type="NCBI Taxonomy" id="931585"/>
    <lineage>
        <taxon>Archaea</taxon>
        <taxon>Methanobacteriati</taxon>
        <taxon>Methanobacteriota</taxon>
        <taxon>Stenosarchaea group</taxon>
        <taxon>Halobacteria</taxon>
        <taxon>Halobacteriales</taxon>
        <taxon>Haloferacaceae</taxon>
        <taxon>Halobellus</taxon>
    </lineage>
</organism>
<protein>
    <recommendedName>
        <fullName evidence="5">Cox cluster protein</fullName>
    </recommendedName>
</protein>
<proteinExistence type="predicted"/>
<name>A0A830EPI6_9EURY</name>
<evidence type="ECO:0000313" key="4">
    <source>
        <dbReference type="Proteomes" id="UP000653099"/>
    </source>
</evidence>
<feature type="region of interest" description="Disordered" evidence="1">
    <location>
        <begin position="80"/>
        <end position="162"/>
    </location>
</feature>
<dbReference type="RefSeq" id="WP_188786582.1">
    <property type="nucleotide sequence ID" value="NZ_BMOC01000006.1"/>
</dbReference>
<reference evidence="3" key="1">
    <citation type="journal article" date="2014" name="Int. J. Syst. Evol. Microbiol.">
        <title>Complete genome sequence of Corynebacterium casei LMG S-19264T (=DSM 44701T), isolated from a smear-ripened cheese.</title>
        <authorList>
            <consortium name="US DOE Joint Genome Institute (JGI-PGF)"/>
            <person name="Walter F."/>
            <person name="Albersmeier A."/>
            <person name="Kalinowski J."/>
            <person name="Ruckert C."/>
        </authorList>
    </citation>
    <scope>NUCLEOTIDE SEQUENCE</scope>
    <source>
        <strain evidence="3">JCM 14359</strain>
    </source>
</reference>
<sequence>MSNEIFDRETQLDLLVNIIPLFILGFFIVGFVVFAPFGVDPLASSIQFGLVAIPFVLLAVLTYFAAVAVAGSEKNGPVYLPGQAGVSGAEPLEVPDADDEDMDSGDSAAELGDTDSEAPAAELNGDAASGEPDHDASGDGPAGPEDDLVDADEADDDSEAHA</sequence>
<dbReference type="EMBL" id="BMOC01000006">
    <property type="protein sequence ID" value="GGJ04576.1"/>
    <property type="molecule type" value="Genomic_DNA"/>
</dbReference>
<keyword evidence="2" id="KW-0472">Membrane</keyword>
<dbReference type="OrthoDB" id="306958at2157"/>
<feature type="transmembrane region" description="Helical" evidence="2">
    <location>
        <begin position="46"/>
        <end position="70"/>
    </location>
</feature>
<keyword evidence="2" id="KW-0812">Transmembrane</keyword>
<accession>A0A830EPI6</accession>
<keyword evidence="2" id="KW-1133">Transmembrane helix</keyword>
<evidence type="ECO:0000256" key="1">
    <source>
        <dbReference type="SAM" id="MobiDB-lite"/>
    </source>
</evidence>
<keyword evidence="4" id="KW-1185">Reference proteome</keyword>
<feature type="compositionally biased region" description="Acidic residues" evidence="1">
    <location>
        <begin position="93"/>
        <end position="104"/>
    </location>
</feature>
<dbReference type="Proteomes" id="UP000653099">
    <property type="component" value="Unassembled WGS sequence"/>
</dbReference>
<dbReference type="AlphaFoldDB" id="A0A830EPI6"/>
<feature type="compositionally biased region" description="Acidic residues" evidence="1">
    <location>
        <begin position="144"/>
        <end position="162"/>
    </location>
</feature>